<keyword evidence="4 7" id="KW-0456">Lyase</keyword>
<dbReference type="Gene3D" id="1.50.10.100">
    <property type="entry name" value="Chondroitin AC/alginate lyase"/>
    <property type="match status" value="1"/>
</dbReference>
<dbReference type="Pfam" id="PF07940">
    <property type="entry name" value="Hepar_II_III_C"/>
    <property type="match status" value="1"/>
</dbReference>
<dbReference type="InterPro" id="IPR008397">
    <property type="entry name" value="Alginate_lyase_dom"/>
</dbReference>
<accession>A0A2T4XYR2</accession>
<evidence type="ECO:0000313" key="7">
    <source>
        <dbReference type="EMBL" id="PTM35044.1"/>
    </source>
</evidence>
<comment type="caution">
    <text evidence="7">The sequence shown here is derived from an EMBL/GenBank/DDBJ whole genome shotgun (WGS) entry which is preliminary data.</text>
</comment>
<evidence type="ECO:0000259" key="5">
    <source>
        <dbReference type="Pfam" id="PF05426"/>
    </source>
</evidence>
<evidence type="ECO:0000256" key="2">
    <source>
        <dbReference type="ARBA" id="ARBA00022729"/>
    </source>
</evidence>
<evidence type="ECO:0000259" key="6">
    <source>
        <dbReference type="Pfam" id="PF07940"/>
    </source>
</evidence>
<comment type="subcellular location">
    <subcellularLocation>
        <location evidence="1">Periplasm</location>
    </subcellularLocation>
</comment>
<dbReference type="SUPFAM" id="SSF48230">
    <property type="entry name" value="Chondroitin AC/alginate lyase"/>
    <property type="match status" value="1"/>
</dbReference>
<reference evidence="7 8" key="1">
    <citation type="submission" date="2018-04" db="EMBL/GenBank/DDBJ databases">
        <title>Genome sequencing reveals highly heavy metal resistance and biotechnology application of the novel Enterobacter cloacae amazonensis isolated from wastewater river in Manaus - Amazonas.</title>
        <authorList>
            <person name="Astolfi M.C.T."/>
            <person name="Carvalho E.B.D.S."/>
            <person name="Lacerda L.B."/>
            <person name="Pinto M.V."/>
            <person name="Nogueira V.B."/>
            <person name="Barros A.M."/>
            <person name="Astolfi-Filho S."/>
        </authorList>
    </citation>
    <scope>NUCLEOTIDE SEQUENCE [LARGE SCALE GENOMIC DNA]</scope>
    <source>
        <strain evidence="8">amazonensis</strain>
    </source>
</reference>
<dbReference type="Pfam" id="PF05426">
    <property type="entry name" value="Alginate_lyase"/>
    <property type="match status" value="1"/>
</dbReference>
<dbReference type="PANTHER" id="PTHR39210">
    <property type="entry name" value="HEPARIN-SULFATE LYASE"/>
    <property type="match status" value="1"/>
</dbReference>
<dbReference type="RefSeq" id="WP_108090582.1">
    <property type="nucleotide sequence ID" value="NZ_PZPP01000014.1"/>
</dbReference>
<dbReference type="Gene3D" id="2.70.98.70">
    <property type="match status" value="1"/>
</dbReference>
<name>A0A2T4XYR2_ENTCL</name>
<dbReference type="GO" id="GO:0016829">
    <property type="term" value="F:lyase activity"/>
    <property type="evidence" value="ECO:0007669"/>
    <property type="project" value="UniProtKB-KW"/>
</dbReference>
<keyword evidence="2" id="KW-0732">Signal</keyword>
<dbReference type="PANTHER" id="PTHR39210:SF1">
    <property type="entry name" value="HEPARIN-SULFATE LYASE"/>
    <property type="match status" value="1"/>
</dbReference>
<keyword evidence="3" id="KW-0574">Periplasm</keyword>
<dbReference type="InterPro" id="IPR008929">
    <property type="entry name" value="Chondroitin_lyas"/>
</dbReference>
<dbReference type="InterPro" id="IPR012480">
    <property type="entry name" value="Hepar_II_III_C"/>
</dbReference>
<dbReference type="OrthoDB" id="9772435at2"/>
<feature type="domain" description="Heparinase II/III-like C-terminal" evidence="6">
    <location>
        <begin position="368"/>
        <end position="459"/>
    </location>
</feature>
<organism evidence="7 8">
    <name type="scientific">Enterobacter cloacae</name>
    <dbReference type="NCBI Taxonomy" id="550"/>
    <lineage>
        <taxon>Bacteria</taxon>
        <taxon>Pseudomonadati</taxon>
        <taxon>Pseudomonadota</taxon>
        <taxon>Gammaproteobacteria</taxon>
        <taxon>Enterobacterales</taxon>
        <taxon>Enterobacteriaceae</taxon>
        <taxon>Enterobacter</taxon>
        <taxon>Enterobacter cloacae complex</taxon>
    </lineage>
</organism>
<proteinExistence type="predicted"/>
<dbReference type="EMBL" id="PZPP01000014">
    <property type="protein sequence ID" value="PTM35044.1"/>
    <property type="molecule type" value="Genomic_DNA"/>
</dbReference>
<gene>
    <name evidence="7" type="ORF">DA103_14615</name>
</gene>
<sequence>MKQFTEAQIAAAKARVTPEILRRLEENNRDVLNHDTLVPQTGCATWNHYFYCPEHSVRLFWDRKSPNKHRCPIDGAVFTGEPYYGAWWRWLNGLNAKACYELGILWLLTDDNKYLNKITDILMQYAKYYPDYEEHGGIPYNGPGKANAQTLCEANCHADFARGFDIVSAALTTEQYEYISRRLLRSGADFLMQHRSNQIHNHEVKISATIGIIGAILDDDRYLTFAVNSPYGLRYQLEHALLPGGLWFEGSLHYHYYALEAFMGFEKFAQHGPFSLLDKPWYTNMLSLPLTLLMPNMTLPKVNDCVNGQERLGHADIYEFAFNYYGNPQYGELLAWLYTAGPRDNIDALFYGQPLPAQALSAPEGNEHNPDAGFTIIRNAPGRAVCIKHGPYGGEHDHYDRLNLIVFNNYSALFPDLGTTGYGAPLHYGYYKNTFSHNTLCVNGLNQPPALPRVLDYQQQEGESRLIAEVDWCSAAVLPDSKTRVEWDDESYRDIVFRRSIVVTENLLIDKWDVDNPHYQCVDAVYHINASATPTAPQNGVRICYPYVKQATEQPLKGKMEVHYQADAPVSVTCFSTNNTALIKAQGPNNPSTSTIDYLLLRSRDKRISFVFVTDFTGTGKVDIVKSDDTITVIDMTLNRTYRL</sequence>
<dbReference type="GO" id="GO:0042597">
    <property type="term" value="C:periplasmic space"/>
    <property type="evidence" value="ECO:0007669"/>
    <property type="project" value="UniProtKB-SubCell"/>
</dbReference>
<evidence type="ECO:0000256" key="4">
    <source>
        <dbReference type="ARBA" id="ARBA00023239"/>
    </source>
</evidence>
<feature type="domain" description="Alginate lyase" evidence="5">
    <location>
        <begin position="96"/>
        <end position="271"/>
    </location>
</feature>
<dbReference type="AlphaFoldDB" id="A0A2T4XYR2"/>
<evidence type="ECO:0000256" key="3">
    <source>
        <dbReference type="ARBA" id="ARBA00022764"/>
    </source>
</evidence>
<evidence type="ECO:0000256" key="1">
    <source>
        <dbReference type="ARBA" id="ARBA00004418"/>
    </source>
</evidence>
<protein>
    <submittedName>
        <fullName evidence="7">Alginate lyase</fullName>
    </submittedName>
</protein>
<dbReference type="Proteomes" id="UP000241614">
    <property type="component" value="Unassembled WGS sequence"/>
</dbReference>
<evidence type="ECO:0000313" key="8">
    <source>
        <dbReference type="Proteomes" id="UP000241614"/>
    </source>
</evidence>